<evidence type="ECO:0000313" key="3">
    <source>
        <dbReference type="Proteomes" id="UP000253153"/>
    </source>
</evidence>
<dbReference type="RefSeq" id="XP_031019426.1">
    <property type="nucleotide sequence ID" value="XM_031156552.1"/>
</dbReference>
<feature type="compositionally biased region" description="Low complexity" evidence="1">
    <location>
        <begin position="136"/>
        <end position="152"/>
    </location>
</feature>
<dbReference type="GeneID" id="41991848"/>
<proteinExistence type="predicted"/>
<keyword evidence="3" id="KW-1185">Reference proteome</keyword>
<evidence type="ECO:0000313" key="2">
    <source>
        <dbReference type="EMBL" id="RBR24835.1"/>
    </source>
</evidence>
<evidence type="ECO:0000256" key="1">
    <source>
        <dbReference type="SAM" id="MobiDB-lite"/>
    </source>
</evidence>
<sequence length="168" mass="18469">MSSTTESTSDTPVSPRSSAYIKRQSYYEYDPSISGIETSRTSMSSTDTRKSKTGKPRWFSQVKDWLSVSEPSALAMKEQKKNTFKKHGIDMKDPRAAVKLHLPIGKIPEDAITSTRGPSPEKAHERARQQRETAQSYSGGSQASHSVSSGLSTAPSAKEFNPVTPWDS</sequence>
<name>A0A366S883_9HYPO</name>
<feature type="region of interest" description="Disordered" evidence="1">
    <location>
        <begin position="32"/>
        <end position="56"/>
    </location>
</feature>
<feature type="compositionally biased region" description="Basic and acidic residues" evidence="1">
    <location>
        <begin position="119"/>
        <end position="131"/>
    </location>
</feature>
<dbReference type="OrthoDB" id="4842213at2759"/>
<comment type="caution">
    <text evidence="2">The sequence shown here is derived from an EMBL/GenBank/DDBJ whole genome shotgun (WGS) entry which is preliminary data.</text>
</comment>
<protein>
    <submittedName>
        <fullName evidence="2">Uncharacterized protein</fullName>
    </submittedName>
</protein>
<gene>
    <name evidence="2" type="ORF">FIESC28_02403</name>
</gene>
<feature type="region of interest" description="Disordered" evidence="1">
    <location>
        <begin position="101"/>
        <end position="168"/>
    </location>
</feature>
<dbReference type="AlphaFoldDB" id="A0A366S883"/>
<reference evidence="2 3" key="1">
    <citation type="submission" date="2018-06" db="EMBL/GenBank/DDBJ databases">
        <title>Fusarium incarnatum-equiseti species complex species 28.</title>
        <authorList>
            <person name="Gardiner D.M."/>
        </authorList>
    </citation>
    <scope>NUCLEOTIDE SEQUENCE [LARGE SCALE GENOMIC DNA]</scope>
    <source>
        <strain evidence="2 3">FIESC_28</strain>
    </source>
</reference>
<organism evidence="2 3">
    <name type="scientific">Fusarium coffeatum</name>
    <dbReference type="NCBI Taxonomy" id="231269"/>
    <lineage>
        <taxon>Eukaryota</taxon>
        <taxon>Fungi</taxon>
        <taxon>Dikarya</taxon>
        <taxon>Ascomycota</taxon>
        <taxon>Pezizomycotina</taxon>
        <taxon>Sordariomycetes</taxon>
        <taxon>Hypocreomycetidae</taxon>
        <taxon>Hypocreales</taxon>
        <taxon>Nectriaceae</taxon>
        <taxon>Fusarium</taxon>
        <taxon>Fusarium incarnatum-equiseti species complex</taxon>
    </lineage>
</organism>
<dbReference type="EMBL" id="QKXC01000050">
    <property type="protein sequence ID" value="RBR24835.1"/>
    <property type="molecule type" value="Genomic_DNA"/>
</dbReference>
<accession>A0A366S883</accession>
<dbReference type="Proteomes" id="UP000253153">
    <property type="component" value="Unassembled WGS sequence"/>
</dbReference>